<dbReference type="InterPro" id="IPR001478">
    <property type="entry name" value="PDZ"/>
</dbReference>
<dbReference type="Proteomes" id="UP000011087">
    <property type="component" value="Unassembled WGS sequence"/>
</dbReference>
<dbReference type="InterPro" id="IPR036034">
    <property type="entry name" value="PDZ_sf"/>
</dbReference>
<reference evidence="4" key="3">
    <citation type="submission" date="2016-03" db="UniProtKB">
        <authorList>
            <consortium name="EnsemblProtists"/>
        </authorList>
    </citation>
    <scope>IDENTIFICATION</scope>
</reference>
<name>L1JYA1_GUITC</name>
<protein>
    <recommendedName>
        <fullName evidence="2">PDZ domain-containing protein</fullName>
    </recommendedName>
</protein>
<dbReference type="EMBL" id="JH992970">
    <property type="protein sequence ID" value="EKX53327.1"/>
    <property type="molecule type" value="Genomic_DNA"/>
</dbReference>
<reference evidence="3 5" key="1">
    <citation type="journal article" date="2012" name="Nature">
        <title>Algal genomes reveal evolutionary mosaicism and the fate of nucleomorphs.</title>
        <authorList>
            <consortium name="DOE Joint Genome Institute"/>
            <person name="Curtis B.A."/>
            <person name="Tanifuji G."/>
            <person name="Burki F."/>
            <person name="Gruber A."/>
            <person name="Irimia M."/>
            <person name="Maruyama S."/>
            <person name="Arias M.C."/>
            <person name="Ball S.G."/>
            <person name="Gile G.H."/>
            <person name="Hirakawa Y."/>
            <person name="Hopkins J.F."/>
            <person name="Kuo A."/>
            <person name="Rensing S.A."/>
            <person name="Schmutz J."/>
            <person name="Symeonidi A."/>
            <person name="Elias M."/>
            <person name="Eveleigh R.J."/>
            <person name="Herman E.K."/>
            <person name="Klute M.J."/>
            <person name="Nakayama T."/>
            <person name="Obornik M."/>
            <person name="Reyes-Prieto A."/>
            <person name="Armbrust E.V."/>
            <person name="Aves S.J."/>
            <person name="Beiko R.G."/>
            <person name="Coutinho P."/>
            <person name="Dacks J.B."/>
            <person name="Durnford D.G."/>
            <person name="Fast N.M."/>
            <person name="Green B.R."/>
            <person name="Grisdale C.J."/>
            <person name="Hempel F."/>
            <person name="Henrissat B."/>
            <person name="Hoppner M.P."/>
            <person name="Ishida K."/>
            <person name="Kim E."/>
            <person name="Koreny L."/>
            <person name="Kroth P.G."/>
            <person name="Liu Y."/>
            <person name="Malik S.B."/>
            <person name="Maier U.G."/>
            <person name="McRose D."/>
            <person name="Mock T."/>
            <person name="Neilson J.A."/>
            <person name="Onodera N.T."/>
            <person name="Poole A.M."/>
            <person name="Pritham E.J."/>
            <person name="Richards T.A."/>
            <person name="Rocap G."/>
            <person name="Roy S.W."/>
            <person name="Sarai C."/>
            <person name="Schaack S."/>
            <person name="Shirato S."/>
            <person name="Slamovits C.H."/>
            <person name="Spencer D.F."/>
            <person name="Suzuki S."/>
            <person name="Worden A.Z."/>
            <person name="Zauner S."/>
            <person name="Barry K."/>
            <person name="Bell C."/>
            <person name="Bharti A.K."/>
            <person name="Crow J.A."/>
            <person name="Grimwood J."/>
            <person name="Kramer R."/>
            <person name="Lindquist E."/>
            <person name="Lucas S."/>
            <person name="Salamov A."/>
            <person name="McFadden G.I."/>
            <person name="Lane C.E."/>
            <person name="Keeling P.J."/>
            <person name="Gray M.W."/>
            <person name="Grigoriev I.V."/>
            <person name="Archibald J.M."/>
        </authorList>
    </citation>
    <scope>NUCLEOTIDE SEQUENCE</scope>
    <source>
        <strain evidence="3 5">CCMP2712</strain>
    </source>
</reference>
<dbReference type="RefSeq" id="XP_005840307.1">
    <property type="nucleotide sequence ID" value="XM_005840250.1"/>
</dbReference>
<dbReference type="PaxDb" id="55529-EKX53327"/>
<feature type="domain" description="PDZ" evidence="2">
    <location>
        <begin position="76"/>
        <end position="141"/>
    </location>
</feature>
<dbReference type="AlphaFoldDB" id="L1JYA1"/>
<dbReference type="PROSITE" id="PS50106">
    <property type="entry name" value="PDZ"/>
    <property type="match status" value="1"/>
</dbReference>
<reference evidence="5" key="2">
    <citation type="submission" date="2012-11" db="EMBL/GenBank/DDBJ databases">
        <authorList>
            <person name="Kuo A."/>
            <person name="Curtis B.A."/>
            <person name="Tanifuji G."/>
            <person name="Burki F."/>
            <person name="Gruber A."/>
            <person name="Irimia M."/>
            <person name="Maruyama S."/>
            <person name="Arias M.C."/>
            <person name="Ball S.G."/>
            <person name="Gile G.H."/>
            <person name="Hirakawa Y."/>
            <person name="Hopkins J.F."/>
            <person name="Rensing S.A."/>
            <person name="Schmutz J."/>
            <person name="Symeonidi A."/>
            <person name="Elias M."/>
            <person name="Eveleigh R.J."/>
            <person name="Herman E.K."/>
            <person name="Klute M.J."/>
            <person name="Nakayama T."/>
            <person name="Obornik M."/>
            <person name="Reyes-Prieto A."/>
            <person name="Armbrust E.V."/>
            <person name="Aves S.J."/>
            <person name="Beiko R.G."/>
            <person name="Coutinho P."/>
            <person name="Dacks J.B."/>
            <person name="Durnford D.G."/>
            <person name="Fast N.M."/>
            <person name="Green B.R."/>
            <person name="Grisdale C."/>
            <person name="Hempe F."/>
            <person name="Henrissat B."/>
            <person name="Hoppner M.P."/>
            <person name="Ishida K.-I."/>
            <person name="Kim E."/>
            <person name="Koreny L."/>
            <person name="Kroth P.G."/>
            <person name="Liu Y."/>
            <person name="Malik S.-B."/>
            <person name="Maier U.G."/>
            <person name="McRose D."/>
            <person name="Mock T."/>
            <person name="Neilson J.A."/>
            <person name="Onodera N.T."/>
            <person name="Poole A.M."/>
            <person name="Pritham E.J."/>
            <person name="Richards T.A."/>
            <person name="Rocap G."/>
            <person name="Roy S.W."/>
            <person name="Sarai C."/>
            <person name="Schaack S."/>
            <person name="Shirato S."/>
            <person name="Slamovits C.H."/>
            <person name="Spencer D.F."/>
            <person name="Suzuki S."/>
            <person name="Worden A.Z."/>
            <person name="Zauner S."/>
            <person name="Barry K."/>
            <person name="Bell C."/>
            <person name="Bharti A.K."/>
            <person name="Crow J.A."/>
            <person name="Grimwood J."/>
            <person name="Kramer R."/>
            <person name="Lindquist E."/>
            <person name="Lucas S."/>
            <person name="Salamov A."/>
            <person name="McFadden G.I."/>
            <person name="Lane C.E."/>
            <person name="Keeling P.J."/>
            <person name="Gray M.W."/>
            <person name="Grigoriev I.V."/>
            <person name="Archibald J.M."/>
        </authorList>
    </citation>
    <scope>NUCLEOTIDE SEQUENCE</scope>
    <source>
        <strain evidence="5">CCMP2712</strain>
    </source>
</reference>
<organism evidence="3">
    <name type="scientific">Guillardia theta (strain CCMP2712)</name>
    <name type="common">Cryptophyte</name>
    <dbReference type="NCBI Taxonomy" id="905079"/>
    <lineage>
        <taxon>Eukaryota</taxon>
        <taxon>Cryptophyceae</taxon>
        <taxon>Pyrenomonadales</taxon>
        <taxon>Geminigeraceae</taxon>
        <taxon>Guillardia</taxon>
    </lineage>
</organism>
<dbReference type="HOGENOM" id="CLU_1506198_0_0_1"/>
<evidence type="ECO:0000313" key="5">
    <source>
        <dbReference type="Proteomes" id="UP000011087"/>
    </source>
</evidence>
<dbReference type="SMART" id="SM00228">
    <property type="entry name" value="PDZ"/>
    <property type="match status" value="1"/>
</dbReference>
<keyword evidence="5" id="KW-1185">Reference proteome</keyword>
<proteinExistence type="predicted"/>
<accession>L1JYA1</accession>
<sequence length="179" mass="19396">MLNLTCCGLRKSEKDQRGILRSSSHSSATASYSHSHAEPQKRGVAYGQVERVKLGASHSGHGEVKNQLGAAESIQGLQVNEKTEQRVVVGAEDLGLVLGVGSKGVVVQSVVKGSPCFIDGRIKEGDIILSIDNEDVQDFNHAVQLLEGEKGTCVGIKTERHVARSFDPFIRKQFITLFR</sequence>
<dbReference type="Pfam" id="PF00595">
    <property type="entry name" value="PDZ"/>
    <property type="match status" value="1"/>
</dbReference>
<dbReference type="EnsemblProtists" id="EKX53327">
    <property type="protein sequence ID" value="EKX53327"/>
    <property type="gene ID" value="GUITHDRAFT_133061"/>
</dbReference>
<evidence type="ECO:0000313" key="3">
    <source>
        <dbReference type="EMBL" id="EKX53327.1"/>
    </source>
</evidence>
<dbReference type="SUPFAM" id="SSF50156">
    <property type="entry name" value="PDZ domain-like"/>
    <property type="match status" value="1"/>
</dbReference>
<evidence type="ECO:0000313" key="4">
    <source>
        <dbReference type="EnsemblProtists" id="EKX53327"/>
    </source>
</evidence>
<evidence type="ECO:0000259" key="2">
    <source>
        <dbReference type="PROSITE" id="PS50106"/>
    </source>
</evidence>
<evidence type="ECO:0000256" key="1">
    <source>
        <dbReference type="SAM" id="MobiDB-lite"/>
    </source>
</evidence>
<feature type="compositionally biased region" description="Low complexity" evidence="1">
    <location>
        <begin position="22"/>
        <end position="34"/>
    </location>
</feature>
<dbReference type="KEGG" id="gtt:GUITHDRAFT_133061"/>
<dbReference type="Gene3D" id="2.30.42.10">
    <property type="match status" value="1"/>
</dbReference>
<feature type="region of interest" description="Disordered" evidence="1">
    <location>
        <begin position="15"/>
        <end position="41"/>
    </location>
</feature>
<dbReference type="GeneID" id="17310222"/>
<dbReference type="OrthoDB" id="123971at2759"/>
<gene>
    <name evidence="3" type="ORF">GUITHDRAFT_133061</name>
</gene>